<evidence type="ECO:0000256" key="2">
    <source>
        <dbReference type="ARBA" id="ARBA00022448"/>
    </source>
</evidence>
<dbReference type="HOGENOM" id="CLU_053325_4_1_10"/>
<dbReference type="Proteomes" id="UP000027442">
    <property type="component" value="Unassembled WGS sequence"/>
</dbReference>
<accession>A0A069QL83</accession>
<evidence type="ECO:0000313" key="13">
    <source>
        <dbReference type="Proteomes" id="UP000027442"/>
    </source>
</evidence>
<dbReference type="PATRIC" id="fig|1122985.7.peg.431"/>
<protein>
    <submittedName>
        <fullName evidence="12">Transporter, MotA/TolQ/ExbB proton channel family protein</fullName>
    </submittedName>
</protein>
<evidence type="ECO:0000256" key="6">
    <source>
        <dbReference type="ARBA" id="ARBA00022989"/>
    </source>
</evidence>
<dbReference type="InterPro" id="IPR002898">
    <property type="entry name" value="MotA_ExbB_proton_chnl"/>
</dbReference>
<keyword evidence="6 10" id="KW-1133">Transmembrane helix</keyword>
<organism evidence="12 13">
    <name type="scientific">Hoylesella loescheii DSM 19665 = JCM 12249 = ATCC 15930</name>
    <dbReference type="NCBI Taxonomy" id="1122985"/>
    <lineage>
        <taxon>Bacteria</taxon>
        <taxon>Pseudomonadati</taxon>
        <taxon>Bacteroidota</taxon>
        <taxon>Bacteroidia</taxon>
        <taxon>Bacteroidales</taxon>
        <taxon>Prevotellaceae</taxon>
        <taxon>Hoylesella</taxon>
    </lineage>
</organism>
<reference evidence="12 13" key="1">
    <citation type="submission" date="2013-08" db="EMBL/GenBank/DDBJ databases">
        <authorList>
            <person name="Weinstock G."/>
            <person name="Sodergren E."/>
            <person name="Wylie T."/>
            <person name="Fulton L."/>
            <person name="Fulton R."/>
            <person name="Fronick C."/>
            <person name="O'Laughlin M."/>
            <person name="Godfrey J."/>
            <person name="Miner T."/>
            <person name="Herter B."/>
            <person name="Appelbaum E."/>
            <person name="Cordes M."/>
            <person name="Lek S."/>
            <person name="Wollam A."/>
            <person name="Pepin K.H."/>
            <person name="Palsikar V.B."/>
            <person name="Mitreva M."/>
            <person name="Wilson R.K."/>
        </authorList>
    </citation>
    <scope>NUCLEOTIDE SEQUENCE [LARGE SCALE GENOMIC DNA]</scope>
    <source>
        <strain evidence="12 13">ATCC 15930</strain>
    </source>
</reference>
<feature type="transmembrane region" description="Helical" evidence="10">
    <location>
        <begin position="233"/>
        <end position="257"/>
    </location>
</feature>
<dbReference type="GO" id="GO:0017038">
    <property type="term" value="P:protein import"/>
    <property type="evidence" value="ECO:0007669"/>
    <property type="project" value="TreeGrafter"/>
</dbReference>
<dbReference type="InterPro" id="IPR050790">
    <property type="entry name" value="ExbB/TolQ_transport"/>
</dbReference>
<name>A0A069QL83_HOYLO</name>
<evidence type="ECO:0000256" key="9">
    <source>
        <dbReference type="SAM" id="MobiDB-lite"/>
    </source>
</evidence>
<keyword evidence="2 8" id="KW-0813">Transport</keyword>
<evidence type="ECO:0000256" key="5">
    <source>
        <dbReference type="ARBA" id="ARBA00022927"/>
    </source>
</evidence>
<dbReference type="PANTHER" id="PTHR30625">
    <property type="entry name" value="PROTEIN TOLQ"/>
    <property type="match status" value="1"/>
</dbReference>
<comment type="subcellular location">
    <subcellularLocation>
        <location evidence="1">Cell membrane</location>
        <topology evidence="1">Multi-pass membrane protein</topology>
    </subcellularLocation>
    <subcellularLocation>
        <location evidence="8">Membrane</location>
        <topology evidence="8">Multi-pass membrane protein</topology>
    </subcellularLocation>
</comment>
<comment type="similarity">
    <text evidence="8">Belongs to the exbB/tolQ family.</text>
</comment>
<evidence type="ECO:0000256" key="8">
    <source>
        <dbReference type="RuleBase" id="RU004057"/>
    </source>
</evidence>
<evidence type="ECO:0000256" key="1">
    <source>
        <dbReference type="ARBA" id="ARBA00004651"/>
    </source>
</evidence>
<feature type="transmembrane region" description="Helical" evidence="10">
    <location>
        <begin position="46"/>
        <end position="65"/>
    </location>
</feature>
<dbReference type="PANTHER" id="PTHR30625:SF15">
    <property type="entry name" value="BIOPOLYMER TRANSPORT PROTEIN EXBB"/>
    <property type="match status" value="1"/>
</dbReference>
<keyword evidence="7 10" id="KW-0472">Membrane</keyword>
<dbReference type="eggNOG" id="COG0811">
    <property type="taxonomic scope" value="Bacteria"/>
</dbReference>
<keyword evidence="3" id="KW-1003">Cell membrane</keyword>
<keyword evidence="5 8" id="KW-0653">Protein transport</keyword>
<evidence type="ECO:0000256" key="10">
    <source>
        <dbReference type="SAM" id="Phobius"/>
    </source>
</evidence>
<evidence type="ECO:0000256" key="7">
    <source>
        <dbReference type="ARBA" id="ARBA00023136"/>
    </source>
</evidence>
<evidence type="ECO:0000313" key="12">
    <source>
        <dbReference type="EMBL" id="KDR53437.1"/>
    </source>
</evidence>
<dbReference type="GO" id="GO:0005886">
    <property type="term" value="C:plasma membrane"/>
    <property type="evidence" value="ECO:0007669"/>
    <property type="project" value="UniProtKB-SubCell"/>
</dbReference>
<comment type="caution">
    <text evidence="12">The sequence shown here is derived from an EMBL/GenBank/DDBJ whole genome shotgun (WGS) entry which is preliminary data.</text>
</comment>
<sequence>MKHEAKQAIIAFKSLHLQINLNPIKRRKTVPRHDAPTTTASMKHKLSYLLLTAMLLFAITGELQAQAKTQAPPSRSAKTADTVSTQAQAKDTAKAMPDTLVAPLPSTDLNLADTEEGMGLHQSLKVKFIEGNAGFMSLVALALVLGLAFCIERIIYLSLSEINAKRFMADLDAKISAGDIEAAKEQCRNTRGPVASICYQGLARISETIDNIERSIVSYGTVQSANLEKGCSWITLFIVMAPSLGFLGTVIGMVMAFDQIEQAGDISAPVVAAGMKVALITTIFGIIVALVLQVFYNYILSKIEHLVAQMEESSITLLDSIMKHKLSK</sequence>
<proteinExistence type="inferred from homology"/>
<feature type="transmembrane region" description="Helical" evidence="10">
    <location>
        <begin position="133"/>
        <end position="156"/>
    </location>
</feature>
<evidence type="ECO:0000256" key="3">
    <source>
        <dbReference type="ARBA" id="ARBA00022475"/>
    </source>
</evidence>
<feature type="region of interest" description="Disordered" evidence="9">
    <location>
        <begin position="68"/>
        <end position="97"/>
    </location>
</feature>
<keyword evidence="4 10" id="KW-0812">Transmembrane</keyword>
<feature type="transmembrane region" description="Helical" evidence="10">
    <location>
        <begin position="277"/>
        <end position="300"/>
    </location>
</feature>
<feature type="domain" description="MotA/TolQ/ExbB proton channel" evidence="11">
    <location>
        <begin position="193"/>
        <end position="312"/>
    </location>
</feature>
<dbReference type="AlphaFoldDB" id="A0A069QL83"/>
<feature type="compositionally biased region" description="Polar residues" evidence="9">
    <location>
        <begin position="68"/>
        <end position="89"/>
    </location>
</feature>
<gene>
    <name evidence="12" type="ORF">HMPREF1991_00412</name>
</gene>
<evidence type="ECO:0000259" key="11">
    <source>
        <dbReference type="Pfam" id="PF01618"/>
    </source>
</evidence>
<dbReference type="EMBL" id="JNGW01000015">
    <property type="protein sequence ID" value="KDR53437.1"/>
    <property type="molecule type" value="Genomic_DNA"/>
</dbReference>
<keyword evidence="13" id="KW-1185">Reference proteome</keyword>
<evidence type="ECO:0000256" key="4">
    <source>
        <dbReference type="ARBA" id="ARBA00022692"/>
    </source>
</evidence>
<dbReference type="Pfam" id="PF01618">
    <property type="entry name" value="MotA_ExbB"/>
    <property type="match status" value="1"/>
</dbReference>